<name>A0AAV9WQL6_9PEZI</name>
<proteinExistence type="predicted"/>
<evidence type="ECO:0000313" key="2">
    <source>
        <dbReference type="EMBL" id="KAK6512572.1"/>
    </source>
</evidence>
<feature type="chain" id="PRO_5043664897" evidence="1">
    <location>
        <begin position="20"/>
        <end position="94"/>
    </location>
</feature>
<protein>
    <submittedName>
        <fullName evidence="2">Uncharacterized protein</fullName>
    </submittedName>
</protein>
<comment type="caution">
    <text evidence="2">The sequence shown here is derived from an EMBL/GenBank/DDBJ whole genome shotgun (WGS) entry which is preliminary data.</text>
</comment>
<dbReference type="AlphaFoldDB" id="A0AAV9WQL6"/>
<reference evidence="2 3" key="1">
    <citation type="submission" date="2023-08" db="EMBL/GenBank/DDBJ databases">
        <authorList>
            <person name="Palmer J.M."/>
        </authorList>
    </citation>
    <scope>NUCLEOTIDE SEQUENCE [LARGE SCALE GENOMIC DNA]</scope>
    <source>
        <strain evidence="2 3">TWF481</strain>
    </source>
</reference>
<keyword evidence="1" id="KW-0732">Signal</keyword>
<evidence type="ECO:0000256" key="1">
    <source>
        <dbReference type="SAM" id="SignalP"/>
    </source>
</evidence>
<sequence length="94" mass="10243">MKATTAIISILSTAAVVSSAPLPNPQFQVAPDNRFQSNIGQGVQQWGQDMINQYVPQPIANSLNNLQGVPGFGPHPVAQLFDWGLNQFGLRRRD</sequence>
<organism evidence="2 3">
    <name type="scientific">Arthrobotrys musiformis</name>
    <dbReference type="NCBI Taxonomy" id="47236"/>
    <lineage>
        <taxon>Eukaryota</taxon>
        <taxon>Fungi</taxon>
        <taxon>Dikarya</taxon>
        <taxon>Ascomycota</taxon>
        <taxon>Pezizomycotina</taxon>
        <taxon>Orbiliomycetes</taxon>
        <taxon>Orbiliales</taxon>
        <taxon>Orbiliaceae</taxon>
        <taxon>Arthrobotrys</taxon>
    </lineage>
</organism>
<feature type="signal peptide" evidence="1">
    <location>
        <begin position="1"/>
        <end position="19"/>
    </location>
</feature>
<accession>A0AAV9WQL6</accession>
<gene>
    <name evidence="2" type="ORF">TWF481_001457</name>
</gene>
<keyword evidence="3" id="KW-1185">Reference proteome</keyword>
<dbReference type="Proteomes" id="UP001370758">
    <property type="component" value="Unassembled WGS sequence"/>
</dbReference>
<evidence type="ECO:0000313" key="3">
    <source>
        <dbReference type="Proteomes" id="UP001370758"/>
    </source>
</evidence>
<dbReference type="EMBL" id="JAVHJL010000001">
    <property type="protein sequence ID" value="KAK6512572.1"/>
    <property type="molecule type" value="Genomic_DNA"/>
</dbReference>